<organism evidence="2 3">
    <name type="scientific">Paracoccus broussonetiae subsp. drimophilus</name>
    <dbReference type="NCBI Taxonomy" id="3373869"/>
    <lineage>
        <taxon>Bacteria</taxon>
        <taxon>Pseudomonadati</taxon>
        <taxon>Pseudomonadota</taxon>
        <taxon>Alphaproteobacteria</taxon>
        <taxon>Rhodobacterales</taxon>
        <taxon>Paracoccaceae</taxon>
        <taxon>Paracoccus</taxon>
        <taxon>Paracoccus broussonetiae</taxon>
    </lineage>
</organism>
<keyword evidence="1" id="KW-0812">Transmembrane</keyword>
<protein>
    <submittedName>
        <fullName evidence="2">Uncharacterized protein</fullName>
    </submittedName>
</protein>
<evidence type="ECO:0000313" key="3">
    <source>
        <dbReference type="Proteomes" id="UP001609376"/>
    </source>
</evidence>
<dbReference type="EMBL" id="JBIMPR010000003">
    <property type="protein sequence ID" value="MFH5773615.1"/>
    <property type="molecule type" value="Genomic_DNA"/>
</dbReference>
<dbReference type="Proteomes" id="UP001609376">
    <property type="component" value="Unassembled WGS sequence"/>
</dbReference>
<sequence>MMARIASWFTAYGRRKLEWLIAIYTVYFGIGLMLPPVSMAPRSFYGALALMSEQSWGAAYFAVGLLHAVALHVNGRAAWTPFARLGALFLNAQVFLAMTIGIAAVNPFSTGVLTYGFLAAGFCGAAIASAAHDCGREIKIWQGGRNGRI</sequence>
<evidence type="ECO:0000256" key="1">
    <source>
        <dbReference type="SAM" id="Phobius"/>
    </source>
</evidence>
<keyword evidence="1" id="KW-1133">Transmembrane helix</keyword>
<feature type="transmembrane region" description="Helical" evidence="1">
    <location>
        <begin position="112"/>
        <end position="131"/>
    </location>
</feature>
<reference evidence="2 3" key="1">
    <citation type="submission" date="2024-10" db="EMBL/GenBank/DDBJ databases">
        <title>Paracoccus drimophilus sp. nov., a novel bacterium from corn roots in Hunan.</title>
        <authorList>
            <person name="Li X."/>
        </authorList>
    </citation>
    <scope>NUCLEOTIDE SEQUENCE [LARGE SCALE GENOMIC DNA]</scope>
    <source>
        <strain evidence="2 3">NGMCC 1.201697</strain>
    </source>
</reference>
<keyword evidence="3" id="KW-1185">Reference proteome</keyword>
<proteinExistence type="predicted"/>
<feature type="transmembrane region" description="Helical" evidence="1">
    <location>
        <begin position="20"/>
        <end position="37"/>
    </location>
</feature>
<dbReference type="RefSeq" id="WP_395132477.1">
    <property type="nucleotide sequence ID" value="NZ_JBIMPR010000003.1"/>
</dbReference>
<evidence type="ECO:0000313" key="2">
    <source>
        <dbReference type="EMBL" id="MFH5773615.1"/>
    </source>
</evidence>
<gene>
    <name evidence="2" type="ORF">ACHFJ0_05135</name>
</gene>
<feature type="transmembrane region" description="Helical" evidence="1">
    <location>
        <begin position="85"/>
        <end position="106"/>
    </location>
</feature>
<comment type="caution">
    <text evidence="2">The sequence shown here is derived from an EMBL/GenBank/DDBJ whole genome shotgun (WGS) entry which is preliminary data.</text>
</comment>
<accession>A0ABW7LJY4</accession>
<feature type="transmembrane region" description="Helical" evidence="1">
    <location>
        <begin position="57"/>
        <end position="73"/>
    </location>
</feature>
<keyword evidence="1" id="KW-0472">Membrane</keyword>
<name>A0ABW7LJY4_9RHOB</name>